<keyword evidence="6" id="KW-0119">Carbohydrate metabolism</keyword>
<dbReference type="InterPro" id="IPR036409">
    <property type="entry name" value="Aldolase_II/adducin_N_sf"/>
</dbReference>
<evidence type="ECO:0000256" key="1">
    <source>
        <dbReference type="ARBA" id="ARBA00001947"/>
    </source>
</evidence>
<comment type="catalytic activity">
    <reaction evidence="10">
        <text>3-dehydro-4-O-phospho-D-erythronate + H(+) = dihydroxyacetone phosphate + CO2</text>
        <dbReference type="Rhea" id="RHEA:52416"/>
        <dbReference type="ChEBI" id="CHEBI:15378"/>
        <dbReference type="ChEBI" id="CHEBI:16526"/>
        <dbReference type="ChEBI" id="CHEBI:57642"/>
        <dbReference type="ChEBI" id="CHEBI:136593"/>
        <dbReference type="EC" id="4.1.1.104"/>
    </reaction>
</comment>
<dbReference type="InterPro" id="IPR001303">
    <property type="entry name" value="Aldolase_II/adducin_N"/>
</dbReference>
<evidence type="ECO:0000256" key="2">
    <source>
        <dbReference type="ARBA" id="ARBA00010037"/>
    </source>
</evidence>
<dbReference type="Proteomes" id="UP001061282">
    <property type="component" value="Unassembled WGS sequence"/>
</dbReference>
<evidence type="ECO:0000256" key="10">
    <source>
        <dbReference type="ARBA" id="ARBA00047520"/>
    </source>
</evidence>
<gene>
    <name evidence="13" type="ORF">M8013_22815</name>
</gene>
<name>A0A9J6QQ91_9ENTR</name>
<comment type="caution">
    <text evidence="13">The sequence shown here is derived from an EMBL/GenBank/DDBJ whole genome shotgun (WGS) entry which is preliminary data.</text>
</comment>
<dbReference type="GO" id="GO:0046872">
    <property type="term" value="F:metal ion binding"/>
    <property type="evidence" value="ECO:0007669"/>
    <property type="project" value="UniProtKB-KW"/>
</dbReference>
<dbReference type="Gene3D" id="3.40.225.10">
    <property type="entry name" value="Class II aldolase/adducin N-terminal domain"/>
    <property type="match status" value="1"/>
</dbReference>
<dbReference type="NCBIfam" id="NF043034">
    <property type="entry name" value="OxoTetrPhDc"/>
    <property type="match status" value="1"/>
</dbReference>
<keyword evidence="4" id="KW-0862">Zinc</keyword>
<comment type="catalytic activity">
    <reaction evidence="11">
        <text>3-dehydro-4-O-phospho-L-erythronate + H(+) = dihydroxyacetone phosphate + CO2</text>
        <dbReference type="Rhea" id="RHEA:52404"/>
        <dbReference type="ChEBI" id="CHEBI:15378"/>
        <dbReference type="ChEBI" id="CHEBI:16526"/>
        <dbReference type="ChEBI" id="CHEBI:57642"/>
        <dbReference type="ChEBI" id="CHEBI:136592"/>
        <dbReference type="EC" id="4.1.1.104"/>
    </reaction>
</comment>
<evidence type="ECO:0000313" key="14">
    <source>
        <dbReference type="Proteomes" id="UP001061282"/>
    </source>
</evidence>
<keyword evidence="3" id="KW-0479">Metal-binding</keyword>
<dbReference type="GO" id="GO:0005829">
    <property type="term" value="C:cytosol"/>
    <property type="evidence" value="ECO:0007669"/>
    <property type="project" value="TreeGrafter"/>
</dbReference>
<organism evidence="13 14">
    <name type="scientific">Silvania confinis</name>
    <dbReference type="NCBI Taxonomy" id="2926470"/>
    <lineage>
        <taxon>Bacteria</taxon>
        <taxon>Pseudomonadati</taxon>
        <taxon>Pseudomonadota</taxon>
        <taxon>Gammaproteobacteria</taxon>
        <taxon>Enterobacterales</taxon>
        <taxon>Enterobacteriaceae</taxon>
        <taxon>Silvania</taxon>
    </lineage>
</organism>
<dbReference type="SMART" id="SM01007">
    <property type="entry name" value="Aldolase_II"/>
    <property type="match status" value="1"/>
</dbReference>
<accession>A0A9J6QQ91</accession>
<protein>
    <recommendedName>
        <fullName evidence="9">3-oxo-tetronate 4-phosphate decarboxylase</fullName>
        <ecNumber evidence="8">4.1.1.104</ecNumber>
    </recommendedName>
</protein>
<keyword evidence="14" id="KW-1185">Reference proteome</keyword>
<evidence type="ECO:0000256" key="5">
    <source>
        <dbReference type="ARBA" id="ARBA00023239"/>
    </source>
</evidence>
<comment type="function">
    <text evidence="7">Catalyzes the decarboxylation of 3-oxo-tetronate 4-phosphate to dihydroxyacetone phosphate (DHAP) and CO(2).</text>
</comment>
<sequence length="215" mass="23294">MNDNALREQMVNLAQSLFMRGYSSGGSGNLSARLQDGGYLITPTNSSLGSLDPATLSELDKNGNWLSGEKPSKEALMHLAFYQQRADVGGVVHLHSTWLTALSCLPGLDATNCLPPITPYYVMRVGKLPLIRYLRPGHPELADEVGKQASGHNAMLLANHGPVVGGSSLREAVFNAEELEDTARLWFTLRPHGLVTLTDEQVAELHTAFNTKKAS</sequence>
<dbReference type="InterPro" id="IPR050197">
    <property type="entry name" value="Aldolase_class_II_sugar_metab"/>
</dbReference>
<comment type="cofactor">
    <cofactor evidence="1">
        <name>Zn(2+)</name>
        <dbReference type="ChEBI" id="CHEBI:29105"/>
    </cofactor>
</comment>
<dbReference type="InterPro" id="IPR050013">
    <property type="entry name" value="OtnC"/>
</dbReference>
<evidence type="ECO:0000256" key="4">
    <source>
        <dbReference type="ARBA" id="ARBA00022833"/>
    </source>
</evidence>
<dbReference type="GO" id="GO:0019323">
    <property type="term" value="P:pentose catabolic process"/>
    <property type="evidence" value="ECO:0007669"/>
    <property type="project" value="InterPro"/>
</dbReference>
<dbReference type="FunFam" id="3.40.225.10:FF:000008">
    <property type="entry name" value="Sugar aldolase"/>
    <property type="match status" value="1"/>
</dbReference>
<dbReference type="EC" id="4.1.1.104" evidence="8"/>
<evidence type="ECO:0000256" key="8">
    <source>
        <dbReference type="ARBA" id="ARBA00044772"/>
    </source>
</evidence>
<dbReference type="NCBIfam" id="NF006000">
    <property type="entry name" value="PRK08130.1"/>
    <property type="match status" value="1"/>
</dbReference>
<evidence type="ECO:0000256" key="7">
    <source>
        <dbReference type="ARBA" id="ARBA00044745"/>
    </source>
</evidence>
<dbReference type="PANTHER" id="PTHR22789">
    <property type="entry name" value="FUCULOSE PHOSPHATE ALDOLASE"/>
    <property type="match status" value="1"/>
</dbReference>
<feature type="domain" description="Class II aldolase/adducin N-terminal" evidence="12">
    <location>
        <begin position="8"/>
        <end position="187"/>
    </location>
</feature>
<evidence type="ECO:0000256" key="11">
    <source>
        <dbReference type="ARBA" id="ARBA00048603"/>
    </source>
</evidence>
<dbReference type="AlphaFoldDB" id="A0A9J6QQ91"/>
<dbReference type="GO" id="GO:0016832">
    <property type="term" value="F:aldehyde-lyase activity"/>
    <property type="evidence" value="ECO:0007669"/>
    <property type="project" value="InterPro"/>
</dbReference>
<evidence type="ECO:0000313" key="13">
    <source>
        <dbReference type="EMBL" id="MCU6671554.1"/>
    </source>
</evidence>
<evidence type="ECO:0000256" key="9">
    <source>
        <dbReference type="ARBA" id="ARBA00044803"/>
    </source>
</evidence>
<evidence type="ECO:0000259" key="12">
    <source>
        <dbReference type="SMART" id="SM01007"/>
    </source>
</evidence>
<dbReference type="SUPFAM" id="SSF53639">
    <property type="entry name" value="AraD/HMP-PK domain-like"/>
    <property type="match status" value="1"/>
</dbReference>
<reference evidence="13" key="1">
    <citation type="submission" date="2022-05" db="EMBL/GenBank/DDBJ databases">
        <title>Description of a novel species of Leclercia; Leclercia tamurae and the Proposal for a Novel Genus Silvania gen. nov. Containing Two Novel Species Silvania hatchlandensis sp. nov. and Silvania confinis sp. nov. Isolated from the Rhizosphere of Oak.</title>
        <authorList>
            <person name="Maddock D.W."/>
            <person name="Brady C.L."/>
            <person name="Denman S."/>
            <person name="Arnold D."/>
        </authorList>
    </citation>
    <scope>NUCLEOTIDE SEQUENCE</scope>
    <source>
        <strain evidence="13">H4N4</strain>
    </source>
</reference>
<dbReference type="Pfam" id="PF00596">
    <property type="entry name" value="Aldolase_II"/>
    <property type="match status" value="1"/>
</dbReference>
<dbReference type="EMBL" id="JAMGZJ010000078">
    <property type="protein sequence ID" value="MCU6671554.1"/>
    <property type="molecule type" value="Genomic_DNA"/>
</dbReference>
<evidence type="ECO:0000256" key="3">
    <source>
        <dbReference type="ARBA" id="ARBA00022723"/>
    </source>
</evidence>
<dbReference type="PANTHER" id="PTHR22789:SF0">
    <property type="entry name" value="3-OXO-TETRONATE 4-PHOSPHATE DECARBOXYLASE-RELATED"/>
    <property type="match status" value="1"/>
</dbReference>
<dbReference type="RefSeq" id="WP_271270024.1">
    <property type="nucleotide sequence ID" value="NZ_JAMGZJ010000078.1"/>
</dbReference>
<proteinExistence type="inferred from homology"/>
<keyword evidence="5 13" id="KW-0456">Lyase</keyword>
<comment type="similarity">
    <text evidence="2">Belongs to the aldolase class II family. AraD/FucA subfamily.</text>
</comment>
<evidence type="ECO:0000256" key="6">
    <source>
        <dbReference type="ARBA" id="ARBA00023277"/>
    </source>
</evidence>